<name>W9SK66_9ROSA</name>
<keyword evidence="3" id="KW-1185">Reference proteome</keyword>
<dbReference type="AlphaFoldDB" id="W9SK66"/>
<dbReference type="EMBL" id="KE346357">
    <property type="protein sequence ID" value="EXC35172.1"/>
    <property type="molecule type" value="Genomic_DNA"/>
</dbReference>
<organism evidence="2 3">
    <name type="scientific">Morus notabilis</name>
    <dbReference type="NCBI Taxonomy" id="981085"/>
    <lineage>
        <taxon>Eukaryota</taxon>
        <taxon>Viridiplantae</taxon>
        <taxon>Streptophyta</taxon>
        <taxon>Embryophyta</taxon>
        <taxon>Tracheophyta</taxon>
        <taxon>Spermatophyta</taxon>
        <taxon>Magnoliopsida</taxon>
        <taxon>eudicotyledons</taxon>
        <taxon>Gunneridae</taxon>
        <taxon>Pentapetalae</taxon>
        <taxon>rosids</taxon>
        <taxon>fabids</taxon>
        <taxon>Rosales</taxon>
        <taxon>Moraceae</taxon>
        <taxon>Moreae</taxon>
        <taxon>Morus</taxon>
    </lineage>
</organism>
<proteinExistence type="predicted"/>
<accession>W9SK66</accession>
<sequence length="60" mass="6937">MASTMNGTTTQIYFDEMDKAQRLQNRRKLDAHNGDKEVQRPPPNTLPKTNLFQPNKQALH</sequence>
<feature type="compositionally biased region" description="Polar residues" evidence="1">
    <location>
        <begin position="46"/>
        <end position="60"/>
    </location>
</feature>
<gene>
    <name evidence="2" type="ORF">L484_022725</name>
</gene>
<evidence type="ECO:0000313" key="2">
    <source>
        <dbReference type="EMBL" id="EXC35172.1"/>
    </source>
</evidence>
<evidence type="ECO:0000256" key="1">
    <source>
        <dbReference type="SAM" id="MobiDB-lite"/>
    </source>
</evidence>
<dbReference type="Proteomes" id="UP000030645">
    <property type="component" value="Unassembled WGS sequence"/>
</dbReference>
<feature type="compositionally biased region" description="Basic and acidic residues" evidence="1">
    <location>
        <begin position="16"/>
        <end position="39"/>
    </location>
</feature>
<feature type="region of interest" description="Disordered" evidence="1">
    <location>
        <begin position="1"/>
        <end position="60"/>
    </location>
</feature>
<protein>
    <submittedName>
        <fullName evidence="2">Uncharacterized protein</fullName>
    </submittedName>
</protein>
<evidence type="ECO:0000313" key="3">
    <source>
        <dbReference type="Proteomes" id="UP000030645"/>
    </source>
</evidence>
<feature type="compositionally biased region" description="Polar residues" evidence="1">
    <location>
        <begin position="1"/>
        <end position="12"/>
    </location>
</feature>
<reference evidence="3" key="1">
    <citation type="submission" date="2013-01" db="EMBL/GenBank/DDBJ databases">
        <title>Draft Genome Sequence of a Mulberry Tree, Morus notabilis C.K. Schneid.</title>
        <authorList>
            <person name="He N."/>
            <person name="Zhao S."/>
        </authorList>
    </citation>
    <scope>NUCLEOTIDE SEQUENCE</scope>
</reference>